<dbReference type="EMBL" id="CP031092">
    <property type="protein sequence ID" value="AXF56368.1"/>
    <property type="molecule type" value="Genomic_DNA"/>
</dbReference>
<dbReference type="RefSeq" id="WP_114373092.1">
    <property type="nucleotide sequence ID" value="NZ_CP031092.1"/>
</dbReference>
<proteinExistence type="predicted"/>
<evidence type="ECO:0000313" key="2">
    <source>
        <dbReference type="EMBL" id="AXF56368.1"/>
    </source>
</evidence>
<dbReference type="OrthoDB" id="56768at2"/>
<feature type="domain" description="Transposase putative helix-turn-helix" evidence="1">
    <location>
        <begin position="3"/>
        <end position="37"/>
    </location>
</feature>
<sequence>MFPNEEQLQTMDRWLSICRQQYNSALLDKQRFYQKNKTGLSRNELQKQQTKDKQTCALLKTMPSQPLQEVLFRLEEAYKNFFEGRARYPKIKKHKDYTSITFTQFGVEERKIKSKKTGGVNVRDVRYAASLDENNHLLISKLGSVYVNVHRPLEGKVKQVTIQRQGHRWFAIFSVERHVNETVISLFNQQALM</sequence>
<dbReference type="AlphaFoldDB" id="A0A345BZI7"/>
<dbReference type="Pfam" id="PF12323">
    <property type="entry name" value="HTH_OrfB_IS605"/>
    <property type="match status" value="1"/>
</dbReference>
<name>A0A345BZI7_9BACI</name>
<evidence type="ECO:0000259" key="1">
    <source>
        <dbReference type="Pfam" id="PF12323"/>
    </source>
</evidence>
<organism evidence="2 3">
    <name type="scientific">Salicibibacter kimchii</name>
    <dbReference type="NCBI Taxonomy" id="2099786"/>
    <lineage>
        <taxon>Bacteria</taxon>
        <taxon>Bacillati</taxon>
        <taxon>Bacillota</taxon>
        <taxon>Bacilli</taxon>
        <taxon>Bacillales</taxon>
        <taxon>Bacillaceae</taxon>
        <taxon>Salicibibacter</taxon>
    </lineage>
</organism>
<gene>
    <name evidence="2" type="ORF">DT065_10285</name>
</gene>
<dbReference type="InterPro" id="IPR021027">
    <property type="entry name" value="Transposase_put_HTH"/>
</dbReference>
<dbReference type="Proteomes" id="UP000252100">
    <property type="component" value="Chromosome"/>
</dbReference>
<dbReference type="KEGG" id="rue:DT065_10285"/>
<keyword evidence="3" id="KW-1185">Reference proteome</keyword>
<reference evidence="2 3" key="1">
    <citation type="journal article" date="2018" name="J. Microbiol.">
        <title>Salicibibacter kimchii gen. nov., sp. nov., a moderately halophilic and alkalitolerant bacterium in the family Bacillaceae, isolated from kimchi.</title>
        <authorList>
            <person name="Jang J.Y."/>
            <person name="Oh Y.J."/>
            <person name="Lim S.K."/>
            <person name="Park H.K."/>
            <person name="Lee C."/>
            <person name="Kim J.Y."/>
            <person name="Lee M.A."/>
            <person name="Choi H.J."/>
        </authorList>
    </citation>
    <scope>NUCLEOTIDE SEQUENCE [LARGE SCALE GENOMIC DNA]</scope>
    <source>
        <strain evidence="2 3">NKC1-1</strain>
    </source>
</reference>
<evidence type="ECO:0000313" key="3">
    <source>
        <dbReference type="Proteomes" id="UP000252100"/>
    </source>
</evidence>
<accession>A0A345BZI7</accession>
<protein>
    <submittedName>
        <fullName evidence="2">Transposase</fullName>
    </submittedName>
</protein>